<evidence type="ECO:0000256" key="4">
    <source>
        <dbReference type="ARBA" id="ARBA00022741"/>
    </source>
</evidence>
<dbReference type="InterPro" id="IPR050352">
    <property type="entry name" value="ABCG_transporters"/>
</dbReference>
<dbReference type="Gene3D" id="3.40.50.300">
    <property type="entry name" value="P-loop containing nucleotide triphosphate hydrolases"/>
    <property type="match status" value="1"/>
</dbReference>
<proteinExistence type="predicted"/>
<dbReference type="Pfam" id="PF01061">
    <property type="entry name" value="ABC2_membrane"/>
    <property type="match status" value="1"/>
</dbReference>
<dbReference type="GO" id="GO:0016887">
    <property type="term" value="F:ATP hydrolysis activity"/>
    <property type="evidence" value="ECO:0007669"/>
    <property type="project" value="InterPro"/>
</dbReference>
<evidence type="ECO:0000313" key="11">
    <source>
        <dbReference type="EMBL" id="KAG2401280.1"/>
    </source>
</evidence>
<sequence length="902" mass="100830">MVGFGGKKVRQMVVGFGGSGFGQVAIAVAVSFLVRVFSAPGPALSPDNDPDDTQENGSDDAEAPPAGKVTPVTIRWRNINCCLSDKSSKSVRFLLRNVSGGARPGRLLAIMGPSGSGKTTLLNVLAGQLTASPRLHLSGVLEFNGKPASKNAYKFAYVRQEDLFFSQLTVRETLSLATELQLPNISSAEERDEFVNTLLFKLGLVSCADTRVGDAKVRGISGGEKKRLSLACELLASPSVIFSDEPTTGLDAFQAEKVMETLQQLAQDGHTVICSIHQPRGSVYSKFDDIILLTEGSLVYAGPARHEPLTYFSKFGYQCPDHVNPAEFLADLISIDYSSADSVYTSQKRIDGLIESFSQLLSRDIYATSINVNDLSNSRKKITQRVAVGKKKGIWWKQFWLLLKRAWMQDGRTRINCLIVPIKFAFLHKFKYVEVSLCHLIYSETYFSFIGLMVVWLIRLREMHQQTKFGQGCQLHQQLSLGQYFGEWEILRLQYKTEWDCFRFGKFCGIITMESFAASAMGLTVGAMVPTTEAAMAVGPSLMTVFIVFGGYYVNPENTPIIFRWIPNVSLIRWAFQGLSINEFSGLQFDHQHSFDIQTGEQALERISFGKSRIRDTVIAQNRILLFWYCTTYLLLEKNKPKYQQLETPIDDNEPLLKLEELNSEQVDQTLEAPPVGQVDSNQAPESPGVDLVGPFVLEEHKVFSNVTTPRRSLICASKSDSFGHHYEGKMVDDNMILLRMRIREIETLETKGKDSSDWNEWEKKYFQNYDSDSCCSGGRKSCCLSPIKASMRGSADQNFSGRLVDEGMITLRKRIHEMNMIERNYEPPADWMDWEKRCYTKYDSMICEALGVLQTQLMNTRPSLALGAMALVAISVPTSSAVAFFHLVEFAKAVLAGVHPS</sequence>
<dbReference type="InterPro" id="IPR003439">
    <property type="entry name" value="ABC_transporter-like_ATP-bd"/>
</dbReference>
<organism evidence="11 12">
    <name type="scientific">Phaseolus angularis</name>
    <name type="common">Azuki bean</name>
    <name type="synonym">Vigna angularis</name>
    <dbReference type="NCBI Taxonomy" id="3914"/>
    <lineage>
        <taxon>Eukaryota</taxon>
        <taxon>Viridiplantae</taxon>
        <taxon>Streptophyta</taxon>
        <taxon>Embryophyta</taxon>
        <taxon>Tracheophyta</taxon>
        <taxon>Spermatophyta</taxon>
        <taxon>Magnoliopsida</taxon>
        <taxon>eudicotyledons</taxon>
        <taxon>Gunneridae</taxon>
        <taxon>Pentapetalae</taxon>
        <taxon>rosids</taxon>
        <taxon>fabids</taxon>
        <taxon>Fabales</taxon>
        <taxon>Fabaceae</taxon>
        <taxon>Papilionoideae</taxon>
        <taxon>50 kb inversion clade</taxon>
        <taxon>NPAAA clade</taxon>
        <taxon>indigoferoid/millettioid clade</taxon>
        <taxon>Phaseoleae</taxon>
        <taxon>Vigna</taxon>
    </lineage>
</organism>
<protein>
    <submittedName>
        <fullName evidence="11">ABC transporter G family member 7</fullName>
    </submittedName>
</protein>
<accession>A0A8T0KMF4</accession>
<feature type="transmembrane region" description="Helical" evidence="9">
    <location>
        <begin position="865"/>
        <end position="889"/>
    </location>
</feature>
<dbReference type="GO" id="GO:0005524">
    <property type="term" value="F:ATP binding"/>
    <property type="evidence" value="ECO:0007669"/>
    <property type="project" value="UniProtKB-KW"/>
</dbReference>
<dbReference type="InterPro" id="IPR003593">
    <property type="entry name" value="AAA+_ATPase"/>
</dbReference>
<reference evidence="11 12" key="1">
    <citation type="submission" date="2020-05" db="EMBL/GenBank/DDBJ databases">
        <title>Vigna angularis (adzuki bean) Var. LongXiaoDou No. 4 denovo assembly.</title>
        <authorList>
            <person name="Xiang H."/>
        </authorList>
    </citation>
    <scope>NUCLEOTIDE SEQUENCE [LARGE SCALE GENOMIC DNA]</scope>
    <source>
        <tissue evidence="11">Leaf</tissue>
    </source>
</reference>
<dbReference type="InterPro" id="IPR017871">
    <property type="entry name" value="ABC_transporter-like_CS"/>
</dbReference>
<keyword evidence="7 9" id="KW-0472">Membrane</keyword>
<dbReference type="InterPro" id="IPR043926">
    <property type="entry name" value="ABCG_dom"/>
</dbReference>
<dbReference type="PROSITE" id="PS00211">
    <property type="entry name" value="ABC_TRANSPORTER_1"/>
    <property type="match status" value="1"/>
</dbReference>
<dbReference type="Proteomes" id="UP000743370">
    <property type="component" value="Unassembled WGS sequence"/>
</dbReference>
<dbReference type="PANTHER" id="PTHR48041">
    <property type="entry name" value="ABC TRANSPORTER G FAMILY MEMBER 28"/>
    <property type="match status" value="1"/>
</dbReference>
<comment type="subcellular location">
    <subcellularLocation>
        <location evidence="1">Membrane</location>
        <topology evidence="1">Multi-pass membrane protein</topology>
    </subcellularLocation>
</comment>
<evidence type="ECO:0000256" key="7">
    <source>
        <dbReference type="ARBA" id="ARBA00023136"/>
    </source>
</evidence>
<dbReference type="CDD" id="cd03213">
    <property type="entry name" value="ABCG_EPDR"/>
    <property type="match status" value="1"/>
</dbReference>
<feature type="domain" description="ABC transporter" evidence="10">
    <location>
        <begin position="74"/>
        <end position="320"/>
    </location>
</feature>
<keyword evidence="5" id="KW-0067">ATP-binding</keyword>
<dbReference type="GO" id="GO:0140359">
    <property type="term" value="F:ABC-type transporter activity"/>
    <property type="evidence" value="ECO:0007669"/>
    <property type="project" value="InterPro"/>
</dbReference>
<gene>
    <name evidence="11" type="ORF">HKW66_Vig0196840</name>
</gene>
<dbReference type="PROSITE" id="PS50893">
    <property type="entry name" value="ABC_TRANSPORTER_2"/>
    <property type="match status" value="1"/>
</dbReference>
<dbReference type="Pfam" id="PF19055">
    <property type="entry name" value="ABC2_membrane_7"/>
    <property type="match status" value="1"/>
</dbReference>
<feature type="region of interest" description="Disordered" evidence="8">
    <location>
        <begin position="43"/>
        <end position="67"/>
    </location>
</feature>
<feature type="transmembrane region" description="Helical" evidence="9">
    <location>
        <begin position="507"/>
        <end position="528"/>
    </location>
</feature>
<dbReference type="EMBL" id="JABFOF010000003">
    <property type="protein sequence ID" value="KAG2401280.1"/>
    <property type="molecule type" value="Genomic_DNA"/>
</dbReference>
<dbReference type="PANTHER" id="PTHR48041:SF41">
    <property type="entry name" value="ABC TRANSPORTER G FAMILY"/>
    <property type="match status" value="1"/>
</dbReference>
<keyword evidence="2" id="KW-0813">Transport</keyword>
<evidence type="ECO:0000259" key="10">
    <source>
        <dbReference type="PROSITE" id="PS50893"/>
    </source>
</evidence>
<comment type="caution">
    <text evidence="11">The sequence shown here is derived from an EMBL/GenBank/DDBJ whole genome shotgun (WGS) entry which is preliminary data.</text>
</comment>
<evidence type="ECO:0000256" key="3">
    <source>
        <dbReference type="ARBA" id="ARBA00022692"/>
    </source>
</evidence>
<evidence type="ECO:0000313" key="12">
    <source>
        <dbReference type="Proteomes" id="UP000743370"/>
    </source>
</evidence>
<dbReference type="Pfam" id="PF00005">
    <property type="entry name" value="ABC_tran"/>
    <property type="match status" value="1"/>
</dbReference>
<dbReference type="InterPro" id="IPR013525">
    <property type="entry name" value="ABC2_TM"/>
</dbReference>
<evidence type="ECO:0000256" key="9">
    <source>
        <dbReference type="SAM" id="Phobius"/>
    </source>
</evidence>
<evidence type="ECO:0000256" key="5">
    <source>
        <dbReference type="ARBA" id="ARBA00022840"/>
    </source>
</evidence>
<dbReference type="InterPro" id="IPR027417">
    <property type="entry name" value="P-loop_NTPase"/>
</dbReference>
<dbReference type="GO" id="GO:0016020">
    <property type="term" value="C:membrane"/>
    <property type="evidence" value="ECO:0007669"/>
    <property type="project" value="UniProtKB-SubCell"/>
</dbReference>
<evidence type="ECO:0000256" key="1">
    <source>
        <dbReference type="ARBA" id="ARBA00004141"/>
    </source>
</evidence>
<dbReference type="FunFam" id="3.40.50.300:FF:000903">
    <property type="entry name" value="ABC transporter G family member 7"/>
    <property type="match status" value="1"/>
</dbReference>
<dbReference type="SUPFAM" id="SSF52540">
    <property type="entry name" value="P-loop containing nucleoside triphosphate hydrolases"/>
    <property type="match status" value="1"/>
</dbReference>
<feature type="compositionally biased region" description="Acidic residues" evidence="8">
    <location>
        <begin position="48"/>
        <end position="62"/>
    </location>
</feature>
<evidence type="ECO:0000256" key="8">
    <source>
        <dbReference type="SAM" id="MobiDB-lite"/>
    </source>
</evidence>
<feature type="transmembrane region" description="Helical" evidence="9">
    <location>
        <begin position="12"/>
        <end position="34"/>
    </location>
</feature>
<feature type="transmembrane region" description="Helical" evidence="9">
    <location>
        <begin position="534"/>
        <end position="554"/>
    </location>
</feature>
<evidence type="ECO:0000256" key="2">
    <source>
        <dbReference type="ARBA" id="ARBA00022448"/>
    </source>
</evidence>
<keyword evidence="3 9" id="KW-0812">Transmembrane</keyword>
<feature type="transmembrane region" description="Helical" evidence="9">
    <location>
        <begin position="440"/>
        <end position="458"/>
    </location>
</feature>
<keyword evidence="6 9" id="KW-1133">Transmembrane helix</keyword>
<evidence type="ECO:0000256" key="6">
    <source>
        <dbReference type="ARBA" id="ARBA00022989"/>
    </source>
</evidence>
<keyword evidence="4" id="KW-0547">Nucleotide-binding</keyword>
<dbReference type="AlphaFoldDB" id="A0A8T0KMF4"/>
<name>A0A8T0KMF4_PHAAN</name>
<dbReference type="SMART" id="SM00382">
    <property type="entry name" value="AAA"/>
    <property type="match status" value="1"/>
</dbReference>